<name>A0ABW9BAS0_9BURK</name>
<dbReference type="EMBL" id="JAQQDR010000001">
    <property type="protein sequence ID" value="MFM0237144.1"/>
    <property type="molecule type" value="Genomic_DNA"/>
</dbReference>
<proteinExistence type="predicted"/>
<feature type="chain" id="PRO_5046795741" evidence="1">
    <location>
        <begin position="34"/>
        <end position="126"/>
    </location>
</feature>
<sequence length="126" mass="13294">MNKVRDTRPLLRHASLAAASLALIAVTFGNVAAADEQPYIYAPQPGATVKLYNSPGDKESAMDAPSLPLHATGPSQHQFYPVTVNGRSYWVNGLDVKVVRKAQAQCSQSAGVQSAATLGAATNRCQ</sequence>
<dbReference type="Proteomes" id="UP001629274">
    <property type="component" value="Unassembled WGS sequence"/>
</dbReference>
<protein>
    <submittedName>
        <fullName evidence="2">Uncharacterized protein</fullName>
    </submittedName>
</protein>
<keyword evidence="1" id="KW-0732">Signal</keyword>
<organism evidence="2 3">
    <name type="scientific">Paraburkholderia phytofirmans</name>
    <dbReference type="NCBI Taxonomy" id="261302"/>
    <lineage>
        <taxon>Bacteria</taxon>
        <taxon>Pseudomonadati</taxon>
        <taxon>Pseudomonadota</taxon>
        <taxon>Betaproteobacteria</taxon>
        <taxon>Burkholderiales</taxon>
        <taxon>Burkholderiaceae</taxon>
        <taxon>Paraburkholderia</taxon>
    </lineage>
</organism>
<evidence type="ECO:0000313" key="3">
    <source>
        <dbReference type="Proteomes" id="UP001629274"/>
    </source>
</evidence>
<evidence type="ECO:0000256" key="1">
    <source>
        <dbReference type="SAM" id="SignalP"/>
    </source>
</evidence>
<feature type="signal peptide" evidence="1">
    <location>
        <begin position="1"/>
        <end position="33"/>
    </location>
</feature>
<comment type="caution">
    <text evidence="2">The sequence shown here is derived from an EMBL/GenBank/DDBJ whole genome shotgun (WGS) entry which is preliminary data.</text>
</comment>
<keyword evidence="3" id="KW-1185">Reference proteome</keyword>
<reference evidence="2 3" key="1">
    <citation type="journal article" date="2024" name="Chem. Sci.">
        <title>Discovery of megapolipeptins by genome mining of a Burkholderiales bacteria collection.</title>
        <authorList>
            <person name="Paulo B.S."/>
            <person name="Recchia M.J.J."/>
            <person name="Lee S."/>
            <person name="Fergusson C.H."/>
            <person name="Romanowski S.B."/>
            <person name="Hernandez A."/>
            <person name="Krull N."/>
            <person name="Liu D.Y."/>
            <person name="Cavanagh H."/>
            <person name="Bos A."/>
            <person name="Gray C.A."/>
            <person name="Murphy B.T."/>
            <person name="Linington R.G."/>
            <person name="Eustaquio A.S."/>
        </authorList>
    </citation>
    <scope>NUCLEOTIDE SEQUENCE [LARGE SCALE GENOMIC DNA]</scope>
    <source>
        <strain evidence="2 3">RL17-351-BIE-A</strain>
    </source>
</reference>
<evidence type="ECO:0000313" key="2">
    <source>
        <dbReference type="EMBL" id="MFM0237144.1"/>
    </source>
</evidence>
<accession>A0ABW9BAS0</accession>
<gene>
    <name evidence="2" type="ORF">PQR03_03265</name>
</gene>
<dbReference type="RefSeq" id="WP_408262203.1">
    <property type="nucleotide sequence ID" value="NZ_JAQQCK010000005.1"/>
</dbReference>